<dbReference type="STRING" id="685588.A0A067SDJ9"/>
<protein>
    <recommendedName>
        <fullName evidence="6">Hydrophobin</fullName>
    </recommendedName>
</protein>
<name>A0A067SDJ9_GALM3</name>
<reference evidence="9" key="1">
    <citation type="journal article" date="2014" name="Proc. Natl. Acad. Sci. U.S.A.">
        <title>Extensive sampling of basidiomycete genomes demonstrates inadequacy of the white-rot/brown-rot paradigm for wood decay fungi.</title>
        <authorList>
            <person name="Riley R."/>
            <person name="Salamov A.A."/>
            <person name="Brown D.W."/>
            <person name="Nagy L.G."/>
            <person name="Floudas D."/>
            <person name="Held B.W."/>
            <person name="Levasseur A."/>
            <person name="Lombard V."/>
            <person name="Morin E."/>
            <person name="Otillar R."/>
            <person name="Lindquist E.A."/>
            <person name="Sun H."/>
            <person name="LaButti K.M."/>
            <person name="Schmutz J."/>
            <person name="Jabbour D."/>
            <person name="Luo H."/>
            <person name="Baker S.E."/>
            <person name="Pisabarro A.G."/>
            <person name="Walton J.D."/>
            <person name="Blanchette R.A."/>
            <person name="Henrissat B."/>
            <person name="Martin F."/>
            <person name="Cullen D."/>
            <person name="Hibbett D.S."/>
            <person name="Grigoriev I.V."/>
        </authorList>
    </citation>
    <scope>NUCLEOTIDE SEQUENCE [LARGE SCALE GENOMIC DNA]</scope>
    <source>
        <strain evidence="9">CBS 339.88</strain>
    </source>
</reference>
<gene>
    <name evidence="8" type="ORF">GALMADRAFT_148333</name>
</gene>
<keyword evidence="4 6" id="KW-0964">Secreted</keyword>
<dbReference type="OrthoDB" id="4225815at2759"/>
<evidence type="ECO:0000256" key="7">
    <source>
        <dbReference type="SAM" id="MobiDB-lite"/>
    </source>
</evidence>
<dbReference type="CDD" id="cd23507">
    <property type="entry name" value="hydrophobin_I"/>
    <property type="match status" value="1"/>
</dbReference>
<dbReference type="GO" id="GO:0009277">
    <property type="term" value="C:fungal-type cell wall"/>
    <property type="evidence" value="ECO:0007669"/>
    <property type="project" value="InterPro"/>
</dbReference>
<evidence type="ECO:0000313" key="8">
    <source>
        <dbReference type="EMBL" id="KDR65839.1"/>
    </source>
</evidence>
<evidence type="ECO:0000313" key="9">
    <source>
        <dbReference type="Proteomes" id="UP000027222"/>
    </source>
</evidence>
<comment type="similarity">
    <text evidence="2 6">Belongs to the fungal hydrophobin family.</text>
</comment>
<dbReference type="AlphaFoldDB" id="A0A067SDJ9"/>
<keyword evidence="6" id="KW-0732">Signal</keyword>
<comment type="subcellular location">
    <subcellularLocation>
        <location evidence="1 6">Secreted</location>
        <location evidence="1 6">Cell wall</location>
    </subcellularLocation>
</comment>
<evidence type="ECO:0000256" key="4">
    <source>
        <dbReference type="ARBA" id="ARBA00022525"/>
    </source>
</evidence>
<keyword evidence="9" id="KW-1185">Reference proteome</keyword>
<dbReference type="SMART" id="SM00075">
    <property type="entry name" value="HYDRO"/>
    <property type="match status" value="1"/>
</dbReference>
<feature type="signal peptide" evidence="6">
    <location>
        <begin position="1"/>
        <end position="19"/>
    </location>
</feature>
<dbReference type="GO" id="GO:0005199">
    <property type="term" value="F:structural constituent of cell wall"/>
    <property type="evidence" value="ECO:0007669"/>
    <property type="project" value="InterPro"/>
</dbReference>
<keyword evidence="3 6" id="KW-0134">Cell wall</keyword>
<evidence type="ECO:0000256" key="5">
    <source>
        <dbReference type="ARBA" id="ARBA00023157"/>
    </source>
</evidence>
<feature type="compositionally biased region" description="Polar residues" evidence="7">
    <location>
        <begin position="41"/>
        <end position="50"/>
    </location>
</feature>
<evidence type="ECO:0000256" key="3">
    <source>
        <dbReference type="ARBA" id="ARBA00022512"/>
    </source>
</evidence>
<proteinExistence type="inferred from homology"/>
<dbReference type="EMBL" id="KL142431">
    <property type="protein sequence ID" value="KDR65839.1"/>
    <property type="molecule type" value="Genomic_DNA"/>
</dbReference>
<dbReference type="Proteomes" id="UP000027222">
    <property type="component" value="Unassembled WGS sequence"/>
</dbReference>
<accession>A0A067SDJ9</accession>
<organism evidence="8 9">
    <name type="scientific">Galerina marginata (strain CBS 339.88)</name>
    <dbReference type="NCBI Taxonomy" id="685588"/>
    <lineage>
        <taxon>Eukaryota</taxon>
        <taxon>Fungi</taxon>
        <taxon>Dikarya</taxon>
        <taxon>Basidiomycota</taxon>
        <taxon>Agaricomycotina</taxon>
        <taxon>Agaricomycetes</taxon>
        <taxon>Agaricomycetidae</taxon>
        <taxon>Agaricales</taxon>
        <taxon>Agaricineae</taxon>
        <taxon>Strophariaceae</taxon>
        <taxon>Galerina</taxon>
    </lineage>
</organism>
<keyword evidence="5 6" id="KW-1015">Disulfide bond</keyword>
<dbReference type="InterPro" id="IPR001338">
    <property type="entry name" value="Class_I_Hydrophobin"/>
</dbReference>
<feature type="region of interest" description="Disordered" evidence="7">
    <location>
        <begin position="28"/>
        <end position="113"/>
    </location>
</feature>
<sequence length="200" mass="20228">MFSKLALLTIASMAIFVTASPSPSFGGLPMPGPFGGDSSAPHANTKSPTGSLAAKAKEAAPVPMPQVKETPKSNKDGKDGNKDGGKNGKDGNKDGNKFNYKDGKGKNAPKTMDAGTCNTGPVQCCDATYESNSHEANMFQGIMGDIAQGPDTLMASSCSPMGAGGAAGTCTAQTVCCKDNSFKGFVAFGCTPINVYVPGG</sequence>
<evidence type="ECO:0000256" key="1">
    <source>
        <dbReference type="ARBA" id="ARBA00004191"/>
    </source>
</evidence>
<feature type="compositionally biased region" description="Basic and acidic residues" evidence="7">
    <location>
        <begin position="69"/>
        <end position="105"/>
    </location>
</feature>
<feature type="chain" id="PRO_5013984343" description="Hydrophobin" evidence="6">
    <location>
        <begin position="20"/>
        <end position="200"/>
    </location>
</feature>
<evidence type="ECO:0000256" key="6">
    <source>
        <dbReference type="RuleBase" id="RU365009"/>
    </source>
</evidence>
<evidence type="ECO:0000256" key="2">
    <source>
        <dbReference type="ARBA" id="ARBA00010446"/>
    </source>
</evidence>
<dbReference type="Pfam" id="PF01185">
    <property type="entry name" value="Hydrophobin"/>
    <property type="match status" value="1"/>
</dbReference>
<dbReference type="HOGENOM" id="CLU_1366346_0_0_1"/>